<protein>
    <submittedName>
        <fullName evidence="1">Uncharacterized protein</fullName>
    </submittedName>
</protein>
<organism evidence="1 2">
    <name type="scientific">Gigaspora rosea</name>
    <dbReference type="NCBI Taxonomy" id="44941"/>
    <lineage>
        <taxon>Eukaryota</taxon>
        <taxon>Fungi</taxon>
        <taxon>Fungi incertae sedis</taxon>
        <taxon>Mucoromycota</taxon>
        <taxon>Glomeromycotina</taxon>
        <taxon>Glomeromycetes</taxon>
        <taxon>Diversisporales</taxon>
        <taxon>Gigasporaceae</taxon>
        <taxon>Gigaspora</taxon>
    </lineage>
</organism>
<evidence type="ECO:0000313" key="2">
    <source>
        <dbReference type="Proteomes" id="UP000266673"/>
    </source>
</evidence>
<keyword evidence="2" id="KW-1185">Reference proteome</keyword>
<accession>A0A397V195</accession>
<gene>
    <name evidence="1" type="ORF">C2G38_2191896</name>
</gene>
<dbReference type="Proteomes" id="UP000266673">
    <property type="component" value="Unassembled WGS sequence"/>
</dbReference>
<sequence length="61" mass="7112">MDNFTIRLAQVVSKSIQFDEFGNPEEIGSKNLKNLISYNTSVDTVYYFKFKLYEKSVPKLL</sequence>
<evidence type="ECO:0000313" key="1">
    <source>
        <dbReference type="EMBL" id="RIB15661.1"/>
    </source>
</evidence>
<proteinExistence type="predicted"/>
<dbReference type="EMBL" id="QKWP01000729">
    <property type="protein sequence ID" value="RIB15661.1"/>
    <property type="molecule type" value="Genomic_DNA"/>
</dbReference>
<reference evidence="1 2" key="1">
    <citation type="submission" date="2018-06" db="EMBL/GenBank/DDBJ databases">
        <title>Comparative genomics reveals the genomic features of Rhizophagus irregularis, R. cerebriforme, R. diaphanum and Gigaspora rosea, and their symbiotic lifestyle signature.</title>
        <authorList>
            <person name="Morin E."/>
            <person name="San Clemente H."/>
            <person name="Chen E.C.H."/>
            <person name="De La Providencia I."/>
            <person name="Hainaut M."/>
            <person name="Kuo A."/>
            <person name="Kohler A."/>
            <person name="Murat C."/>
            <person name="Tang N."/>
            <person name="Roy S."/>
            <person name="Loubradou J."/>
            <person name="Henrissat B."/>
            <person name="Grigoriev I.V."/>
            <person name="Corradi N."/>
            <person name="Roux C."/>
            <person name="Martin F.M."/>
        </authorList>
    </citation>
    <scope>NUCLEOTIDE SEQUENCE [LARGE SCALE GENOMIC DNA]</scope>
    <source>
        <strain evidence="1 2">DAOM 194757</strain>
    </source>
</reference>
<dbReference type="AlphaFoldDB" id="A0A397V195"/>
<name>A0A397V195_9GLOM</name>
<comment type="caution">
    <text evidence="1">The sequence shown here is derived from an EMBL/GenBank/DDBJ whole genome shotgun (WGS) entry which is preliminary data.</text>
</comment>